<dbReference type="STRING" id="5627.A0A1C7MJ17"/>
<organism evidence="1 2">
    <name type="scientific">Grifola frondosa</name>
    <name type="common">Maitake</name>
    <name type="synonym">Polyporus frondosus</name>
    <dbReference type="NCBI Taxonomy" id="5627"/>
    <lineage>
        <taxon>Eukaryota</taxon>
        <taxon>Fungi</taxon>
        <taxon>Dikarya</taxon>
        <taxon>Basidiomycota</taxon>
        <taxon>Agaricomycotina</taxon>
        <taxon>Agaricomycetes</taxon>
        <taxon>Polyporales</taxon>
        <taxon>Grifolaceae</taxon>
        <taxon>Grifola</taxon>
    </lineage>
</organism>
<reference evidence="1 2" key="1">
    <citation type="submission" date="2016-03" db="EMBL/GenBank/DDBJ databases">
        <title>Whole genome sequencing of Grifola frondosa 9006-11.</title>
        <authorList>
            <person name="Min B."/>
            <person name="Park H."/>
            <person name="Kim J.-G."/>
            <person name="Cho H."/>
            <person name="Oh Y.-L."/>
            <person name="Kong W.-S."/>
            <person name="Choi I.-G."/>
        </authorList>
    </citation>
    <scope>NUCLEOTIDE SEQUENCE [LARGE SCALE GENOMIC DNA]</scope>
    <source>
        <strain evidence="1 2">9006-11</strain>
    </source>
</reference>
<dbReference type="SUPFAM" id="SSF56219">
    <property type="entry name" value="DNase I-like"/>
    <property type="match status" value="1"/>
</dbReference>
<proteinExistence type="predicted"/>
<dbReference type="Gene3D" id="3.60.10.10">
    <property type="entry name" value="Endonuclease/exonuclease/phosphatase"/>
    <property type="match status" value="1"/>
</dbReference>
<name>A0A1C7MJ17_GRIFR</name>
<dbReference type="OrthoDB" id="276515at2759"/>
<protein>
    <submittedName>
        <fullName evidence="1">Uncharacterized protein</fullName>
    </submittedName>
</protein>
<dbReference type="AlphaFoldDB" id="A0A1C7MJ17"/>
<accession>A0A1C7MJ17</accession>
<gene>
    <name evidence="1" type="ORF">A0H81_03050</name>
</gene>
<comment type="caution">
    <text evidence="1">The sequence shown here is derived from an EMBL/GenBank/DDBJ whole genome shotgun (WGS) entry which is preliminary data.</text>
</comment>
<evidence type="ECO:0000313" key="1">
    <source>
        <dbReference type="EMBL" id="OBZ76931.1"/>
    </source>
</evidence>
<evidence type="ECO:0000313" key="2">
    <source>
        <dbReference type="Proteomes" id="UP000092993"/>
    </source>
</evidence>
<dbReference type="InterPro" id="IPR036691">
    <property type="entry name" value="Endo/exonu/phosph_ase_sf"/>
</dbReference>
<keyword evidence="2" id="KW-1185">Reference proteome</keyword>
<dbReference type="EMBL" id="LUGG01000003">
    <property type="protein sequence ID" value="OBZ76931.1"/>
    <property type="molecule type" value="Genomic_DNA"/>
</dbReference>
<dbReference type="Proteomes" id="UP000092993">
    <property type="component" value="Unassembled WGS sequence"/>
</dbReference>
<dbReference type="OMA" id="GRTIHYF"/>
<sequence length="287" mass="31252">MPNNITVQQSLSSLPDPLVQPVYLGYSGEQPWSTRRIKVAQHLLAESPVLSGFEEALVRQVDDLQELLGDEWSWIGVGRDDGVAAGEFNPIFYKNSAITLISNDTFWLSNTPFVPSGFPGAGSFRICTAARFELKTSPSGQPVRFSHLETHLDDQSDAQRRLGASMLLYRARYEAFTTKSPVILTGDFNSESTGNTSGAYQIVTGVIPPVAINETFAQKYAVPNGALPGFVLQDLKGRRRASPSLATTRRTPGSTARATRRFSRGLISCLAGAMGSGPRMLIELGRR</sequence>